<feature type="coiled-coil region" evidence="1">
    <location>
        <begin position="160"/>
        <end position="208"/>
    </location>
</feature>
<organism evidence="2">
    <name type="scientific">Salmonella enterica subsp. enterica serovar Chester</name>
    <dbReference type="NCBI Taxonomy" id="149386"/>
    <lineage>
        <taxon>Bacteria</taxon>
        <taxon>Pseudomonadati</taxon>
        <taxon>Pseudomonadota</taxon>
        <taxon>Gammaproteobacteria</taxon>
        <taxon>Enterobacterales</taxon>
        <taxon>Enterobacteriaceae</taxon>
        <taxon>Salmonella</taxon>
    </lineage>
</organism>
<comment type="caution">
    <text evidence="2">The sequence shown here is derived from an EMBL/GenBank/DDBJ whole genome shotgun (WGS) entry which is preliminary data.</text>
</comment>
<reference evidence="2" key="1">
    <citation type="submission" date="2018-07" db="EMBL/GenBank/DDBJ databases">
        <authorList>
            <person name="Ashton P.M."/>
            <person name="Dallman T."/>
            <person name="Nair S."/>
            <person name="De Pinna E."/>
            <person name="Peters T."/>
            <person name="Grant K."/>
        </authorList>
    </citation>
    <scope>NUCLEOTIDE SEQUENCE</scope>
    <source>
        <strain evidence="2">368335</strain>
    </source>
</reference>
<feature type="coiled-coil region" evidence="1">
    <location>
        <begin position="365"/>
        <end position="446"/>
    </location>
</feature>
<feature type="coiled-coil region" evidence="1">
    <location>
        <begin position="566"/>
        <end position="640"/>
    </location>
</feature>
<evidence type="ECO:0000256" key="1">
    <source>
        <dbReference type="SAM" id="Coils"/>
    </source>
</evidence>
<protein>
    <submittedName>
        <fullName evidence="2">Uncharacterized protein</fullName>
    </submittedName>
</protein>
<keyword evidence="1" id="KW-0175">Coiled coil</keyword>
<dbReference type="PANTHER" id="PTHR32114">
    <property type="entry name" value="ABC TRANSPORTER ABCH.3"/>
    <property type="match status" value="1"/>
</dbReference>
<evidence type="ECO:0000313" key="2">
    <source>
        <dbReference type="EMBL" id="EDH8304199.1"/>
    </source>
</evidence>
<accession>A0A635RBQ7</accession>
<name>A0A635RBQ7_SALET</name>
<gene>
    <name evidence="2" type="ORF">CB695_22305</name>
</gene>
<feature type="coiled-coil region" evidence="1">
    <location>
        <begin position="258"/>
        <end position="309"/>
    </location>
</feature>
<dbReference type="PANTHER" id="PTHR32114:SF2">
    <property type="entry name" value="ABC TRANSPORTER ABCH.3"/>
    <property type="match status" value="1"/>
</dbReference>
<sequence>MGLHEIETFDFTIHSPTTIILGGNGCGKTSLLSVFLPIAPSKSEFRDGGSYTNICLVNDHRYKFKVARKGNSLVCDIENLTTGTKIVEQGNAKVYNSRVEEITGITKEIKELLNGEVLLTDAGTELRRKWFYRLSTSDLTYALGFYQRLRKNLTMLNGGIEITSRKIAELRTRVIDNEEERQQLATRLKALEADLRELNKQIEQLPGLNRDVTVATIQSLLLKIEAPINAILEHRGGLPTEEQVEEARRVEATAREAVVSAETELSMLNKDLSLLMDESTRQDYLMRNHEGLKNTVAKLRELLKQWDTEHLFPELFAETVNIDQLKAATDARVWGQRLGTTLDAIKSTERLNVLEEKLLTLDQNSSGLRDRLQRVENVLQNLNHERNHYLETAEVDCPQCQFKFRPGVRRSLPELEEAIRGQMEQRNTLQTQLDSVLRDRTELESDVNYMRQVREIVLTYSKDPVLSLFFKRLQERNVFTDNRSQFGSLCAEFDHELYSAIEYHETKHRFAKAEKEWANAVAAVGNVDGALQQKIAFQQERLGKATETLSERRREHAVANDTFCYLNELKATVDNFNAVFERLENDVKVTLTNTVVETLLNARENKLDAFTTARERYRQMENELNQLTALEKELSDLQAQQFNNKLMIQAFSPEKGVLRKYFYNAIVRITELMTRYIEQVWTYPMRVMPCDLTDGDLDYTFPVQLKTHPEPVPDVRKGSKAQRAIFNLMFRLTAYKALKLHQYPLLLDEPSEGMDEEHRNNLVGFIKTLANSGEFSQLLVVSHEAEIHSKLNEAAYCVIEPEGVTLPAVYNEGVKIVYAN</sequence>
<dbReference type="EMBL" id="AAMIYH010000027">
    <property type="protein sequence ID" value="EDH8304199.1"/>
    <property type="molecule type" value="Genomic_DNA"/>
</dbReference>
<dbReference type="SUPFAM" id="SSF52540">
    <property type="entry name" value="P-loop containing nucleoside triphosphate hydrolases"/>
    <property type="match status" value="1"/>
</dbReference>
<dbReference type="Gene3D" id="3.40.50.300">
    <property type="entry name" value="P-loop containing nucleotide triphosphate hydrolases"/>
    <property type="match status" value="2"/>
</dbReference>
<dbReference type="AlphaFoldDB" id="A0A635RBQ7"/>
<dbReference type="InterPro" id="IPR027417">
    <property type="entry name" value="P-loop_NTPase"/>
</dbReference>
<proteinExistence type="predicted"/>